<feature type="transmembrane region" description="Helical" evidence="7">
    <location>
        <begin position="386"/>
        <end position="408"/>
    </location>
</feature>
<accession>A0ABU5E545</accession>
<comment type="caution">
    <text evidence="9">The sequence shown here is derived from an EMBL/GenBank/DDBJ whole genome shotgun (WGS) entry which is preliminary data.</text>
</comment>
<dbReference type="InterPro" id="IPR036259">
    <property type="entry name" value="MFS_trans_sf"/>
</dbReference>
<feature type="transmembrane region" description="Helical" evidence="7">
    <location>
        <begin position="61"/>
        <end position="82"/>
    </location>
</feature>
<evidence type="ECO:0000256" key="5">
    <source>
        <dbReference type="ARBA" id="ARBA00022989"/>
    </source>
</evidence>
<feature type="transmembrane region" description="Helical" evidence="7">
    <location>
        <begin position="186"/>
        <end position="204"/>
    </location>
</feature>
<dbReference type="Proteomes" id="UP001271769">
    <property type="component" value="Unassembled WGS sequence"/>
</dbReference>
<keyword evidence="6 7" id="KW-0472">Membrane</keyword>
<organism evidence="9 10">
    <name type="scientific">Dongia rigui</name>
    <dbReference type="NCBI Taxonomy" id="940149"/>
    <lineage>
        <taxon>Bacteria</taxon>
        <taxon>Pseudomonadati</taxon>
        <taxon>Pseudomonadota</taxon>
        <taxon>Alphaproteobacteria</taxon>
        <taxon>Rhodospirillales</taxon>
        <taxon>Dongiaceae</taxon>
        <taxon>Dongia</taxon>
    </lineage>
</organism>
<protein>
    <submittedName>
        <fullName evidence="9">MFS transporter</fullName>
    </submittedName>
</protein>
<feature type="transmembrane region" description="Helical" evidence="7">
    <location>
        <begin position="94"/>
        <end position="115"/>
    </location>
</feature>
<keyword evidence="5 7" id="KW-1133">Transmembrane helix</keyword>
<name>A0ABU5E545_9PROT</name>
<feature type="transmembrane region" description="Helical" evidence="7">
    <location>
        <begin position="268"/>
        <end position="288"/>
    </location>
</feature>
<comment type="subcellular location">
    <subcellularLocation>
        <location evidence="1">Cell membrane</location>
        <topology evidence="1">Multi-pass membrane protein</topology>
    </subcellularLocation>
</comment>
<feature type="transmembrane region" description="Helical" evidence="7">
    <location>
        <begin position="235"/>
        <end position="256"/>
    </location>
</feature>
<feature type="transmembrane region" description="Helical" evidence="7">
    <location>
        <begin position="324"/>
        <end position="343"/>
    </location>
</feature>
<keyword evidence="4 7" id="KW-0812">Transmembrane</keyword>
<evidence type="ECO:0000259" key="8">
    <source>
        <dbReference type="PROSITE" id="PS50850"/>
    </source>
</evidence>
<feature type="domain" description="Major facilitator superfamily (MFS) profile" evidence="8">
    <location>
        <begin position="234"/>
        <end position="425"/>
    </location>
</feature>
<gene>
    <name evidence="9" type="ORF">SMD31_18840</name>
</gene>
<feature type="transmembrane region" description="Helical" evidence="7">
    <location>
        <begin position="32"/>
        <end position="55"/>
    </location>
</feature>
<evidence type="ECO:0000256" key="2">
    <source>
        <dbReference type="ARBA" id="ARBA00022448"/>
    </source>
</evidence>
<sequence length="425" mass="44409">MNQVSDHHNGGTRRSWLIDLTPLRVSAAYRRLWWGQLLSGIGSSMTAVVVSVQVYQLTESSFAVGMVGFCALTPLLAVGLLGGAIIDSVDRRRLAFLTGLILVAVSLGFVAQAVIAPTQLWLLYALIVVQNAFFALESPTLRAIVPALMATDKLAAAAALSMFSFQISILLGPILAGFVIDRLGLGVAYLIDAITFAIAAYAAWRLPHLPSATDGTQPSFAGVIDGIRFLKSKSLLLMPLLLDINGMLFGMPRALFPALAATHFTGGAASVGLLYAAPAMGGIIGAFVSGPLTRSRRHGLALLIATVIWGLASALFAVSDILWIGIFFLALAGAADMATGVFRATILQTQAPGALMGRISAAAFVVGVGGPWLGDIESGIAAELTTPVFAAVLGGIACVVGVVMLHFWRPDFARYDASMAARAQG</sequence>
<evidence type="ECO:0000256" key="4">
    <source>
        <dbReference type="ARBA" id="ARBA00022692"/>
    </source>
</evidence>
<dbReference type="PANTHER" id="PTHR23513">
    <property type="entry name" value="INTEGRAL MEMBRANE EFFLUX PROTEIN-RELATED"/>
    <property type="match status" value="1"/>
</dbReference>
<evidence type="ECO:0000256" key="1">
    <source>
        <dbReference type="ARBA" id="ARBA00004651"/>
    </source>
</evidence>
<dbReference type="PROSITE" id="PS50850">
    <property type="entry name" value="MFS"/>
    <property type="match status" value="1"/>
</dbReference>
<evidence type="ECO:0000256" key="3">
    <source>
        <dbReference type="ARBA" id="ARBA00022475"/>
    </source>
</evidence>
<proteinExistence type="predicted"/>
<keyword evidence="10" id="KW-1185">Reference proteome</keyword>
<dbReference type="InterPro" id="IPR010290">
    <property type="entry name" value="TM_effector"/>
</dbReference>
<feature type="transmembrane region" description="Helical" evidence="7">
    <location>
        <begin position="121"/>
        <end position="145"/>
    </location>
</feature>
<dbReference type="PANTHER" id="PTHR23513:SF9">
    <property type="entry name" value="ENTEROBACTIN EXPORTER ENTS"/>
    <property type="match status" value="1"/>
</dbReference>
<dbReference type="Pfam" id="PF05977">
    <property type="entry name" value="MFS_3"/>
    <property type="match status" value="1"/>
</dbReference>
<evidence type="ECO:0000256" key="6">
    <source>
        <dbReference type="ARBA" id="ARBA00023136"/>
    </source>
</evidence>
<dbReference type="Gene3D" id="1.20.1250.20">
    <property type="entry name" value="MFS general substrate transporter like domains"/>
    <property type="match status" value="1"/>
</dbReference>
<evidence type="ECO:0000313" key="10">
    <source>
        <dbReference type="Proteomes" id="UP001271769"/>
    </source>
</evidence>
<feature type="transmembrane region" description="Helical" evidence="7">
    <location>
        <begin position="157"/>
        <end position="180"/>
    </location>
</feature>
<keyword evidence="2" id="KW-0813">Transport</keyword>
<dbReference type="RefSeq" id="WP_320502473.1">
    <property type="nucleotide sequence ID" value="NZ_JAXCLX010000003.1"/>
</dbReference>
<dbReference type="InterPro" id="IPR020846">
    <property type="entry name" value="MFS_dom"/>
</dbReference>
<evidence type="ECO:0000256" key="7">
    <source>
        <dbReference type="SAM" id="Phobius"/>
    </source>
</evidence>
<dbReference type="SUPFAM" id="SSF103473">
    <property type="entry name" value="MFS general substrate transporter"/>
    <property type="match status" value="1"/>
</dbReference>
<dbReference type="CDD" id="cd06173">
    <property type="entry name" value="MFS_MefA_like"/>
    <property type="match status" value="1"/>
</dbReference>
<feature type="transmembrane region" description="Helical" evidence="7">
    <location>
        <begin position="300"/>
        <end position="318"/>
    </location>
</feature>
<keyword evidence="3" id="KW-1003">Cell membrane</keyword>
<feature type="transmembrane region" description="Helical" evidence="7">
    <location>
        <begin position="355"/>
        <end position="374"/>
    </location>
</feature>
<dbReference type="EMBL" id="JAXCLX010000003">
    <property type="protein sequence ID" value="MDY0874006.1"/>
    <property type="molecule type" value="Genomic_DNA"/>
</dbReference>
<evidence type="ECO:0000313" key="9">
    <source>
        <dbReference type="EMBL" id="MDY0874006.1"/>
    </source>
</evidence>
<reference evidence="9 10" key="1">
    <citation type="journal article" date="2013" name="Antonie Van Leeuwenhoek">
        <title>Dongia rigui sp. nov., isolated from freshwater of a large wetland in Korea.</title>
        <authorList>
            <person name="Baik K.S."/>
            <person name="Hwang Y.M."/>
            <person name="Choi J.S."/>
            <person name="Kwon J."/>
            <person name="Seong C.N."/>
        </authorList>
    </citation>
    <scope>NUCLEOTIDE SEQUENCE [LARGE SCALE GENOMIC DNA]</scope>
    <source>
        <strain evidence="9 10">04SU4-P</strain>
    </source>
</reference>